<dbReference type="Pfam" id="PF03372">
    <property type="entry name" value="Exo_endo_phos"/>
    <property type="match status" value="1"/>
</dbReference>
<dbReference type="InterPro" id="IPR036397">
    <property type="entry name" value="RNaseH_sf"/>
</dbReference>
<evidence type="ECO:0000256" key="1">
    <source>
        <dbReference type="SAM" id="MobiDB-lite"/>
    </source>
</evidence>
<dbReference type="CDD" id="cd01650">
    <property type="entry name" value="RT_nLTR_like"/>
    <property type="match status" value="1"/>
</dbReference>
<name>A0A409WRN3_9AGAR</name>
<feature type="non-terminal residue" evidence="3">
    <location>
        <position position="1344"/>
    </location>
</feature>
<organism evidence="3 4">
    <name type="scientific">Gymnopilus dilepis</name>
    <dbReference type="NCBI Taxonomy" id="231916"/>
    <lineage>
        <taxon>Eukaryota</taxon>
        <taxon>Fungi</taxon>
        <taxon>Dikarya</taxon>
        <taxon>Basidiomycota</taxon>
        <taxon>Agaricomycotina</taxon>
        <taxon>Agaricomycetes</taxon>
        <taxon>Agaricomycetidae</taxon>
        <taxon>Agaricales</taxon>
        <taxon>Agaricineae</taxon>
        <taxon>Hymenogastraceae</taxon>
        <taxon>Gymnopilus</taxon>
    </lineage>
</organism>
<dbReference type="InterPro" id="IPR000477">
    <property type="entry name" value="RT_dom"/>
</dbReference>
<protein>
    <recommendedName>
        <fullName evidence="2">Reverse transcriptase domain-containing protein</fullName>
    </recommendedName>
</protein>
<dbReference type="OrthoDB" id="416119at2759"/>
<dbReference type="CDD" id="cd09076">
    <property type="entry name" value="L1-EN"/>
    <property type="match status" value="1"/>
</dbReference>
<feature type="region of interest" description="Disordered" evidence="1">
    <location>
        <begin position="1083"/>
        <end position="1102"/>
    </location>
</feature>
<keyword evidence="4" id="KW-1185">Reference proteome</keyword>
<dbReference type="SUPFAM" id="SSF56672">
    <property type="entry name" value="DNA/RNA polymerases"/>
    <property type="match status" value="1"/>
</dbReference>
<dbReference type="InterPro" id="IPR036691">
    <property type="entry name" value="Endo/exonu/phosph_ase_sf"/>
</dbReference>
<evidence type="ECO:0000313" key="4">
    <source>
        <dbReference type="Proteomes" id="UP000284706"/>
    </source>
</evidence>
<dbReference type="PANTHER" id="PTHR31635">
    <property type="entry name" value="REVERSE TRANSCRIPTASE DOMAIN-CONTAINING PROTEIN-RELATED"/>
    <property type="match status" value="1"/>
</dbReference>
<gene>
    <name evidence="3" type="ORF">CVT26_011105</name>
</gene>
<accession>A0A409WRN3</accession>
<dbReference type="PANTHER" id="PTHR31635:SF196">
    <property type="entry name" value="REVERSE TRANSCRIPTASE DOMAIN-CONTAINING PROTEIN-RELATED"/>
    <property type="match status" value="1"/>
</dbReference>
<dbReference type="GO" id="GO:0003824">
    <property type="term" value="F:catalytic activity"/>
    <property type="evidence" value="ECO:0007669"/>
    <property type="project" value="InterPro"/>
</dbReference>
<dbReference type="SUPFAM" id="SSF56219">
    <property type="entry name" value="DNase I-like"/>
    <property type="match status" value="1"/>
</dbReference>
<dbReference type="InterPro" id="IPR005135">
    <property type="entry name" value="Endo/exonuclease/phosphatase"/>
</dbReference>
<dbReference type="Pfam" id="PF00078">
    <property type="entry name" value="RVT_1"/>
    <property type="match status" value="1"/>
</dbReference>
<evidence type="ECO:0000313" key="3">
    <source>
        <dbReference type="EMBL" id="PPQ81141.1"/>
    </source>
</evidence>
<dbReference type="STRING" id="231916.A0A409WRN3"/>
<dbReference type="Gene3D" id="3.60.10.10">
    <property type="entry name" value="Endonuclease/exonuclease/phosphatase"/>
    <property type="match status" value="1"/>
</dbReference>
<dbReference type="PROSITE" id="PS50878">
    <property type="entry name" value="RT_POL"/>
    <property type="match status" value="1"/>
</dbReference>
<dbReference type="GO" id="GO:0003676">
    <property type="term" value="F:nucleic acid binding"/>
    <property type="evidence" value="ECO:0007669"/>
    <property type="project" value="InterPro"/>
</dbReference>
<dbReference type="Proteomes" id="UP000284706">
    <property type="component" value="Unassembled WGS sequence"/>
</dbReference>
<dbReference type="Gene3D" id="3.30.420.10">
    <property type="entry name" value="Ribonuclease H-like superfamily/Ribonuclease H"/>
    <property type="match status" value="1"/>
</dbReference>
<dbReference type="EMBL" id="NHYE01004897">
    <property type="protein sequence ID" value="PPQ81141.1"/>
    <property type="molecule type" value="Genomic_DNA"/>
</dbReference>
<sequence>MRENRIAVLAVQETHLTEAKVASLESQFHKRMRICNSGDTAQPNSKGVALILNKKLTTWKEATTIEIVPGRALLMMLPWKGRSLVNILAIYAPNQPQENALFWQSLENKWQDENYPIPDILLGDFNMVEDSIDRLPVHGDNHQSVQNLQSFKELIAVRDGWRNCFPNERKYTFKQASTQARSRIDRIYVTTPIYNNSRQWNITTAGDIHTDHSLISMEFTTPSAPYVGKGRWSMPMHMLKNKKALTYIKDAGRKMEFELRHGMGHDDERRTDASNAQTIFANFKKETMKYVRELSKIESSKLDTEIKSLNSKLSMVLNDDTMELGEKQIAADTLEELIVQRERIKHMKIRDNIATRSRLEGETISKFWIQINKENTPRDTITMLRKDGPGPMPIYERNSKKMAELARDYHDTLQTKFLDAETTEEEVDDLLDHLSTRLLRDQKAELAKYLKKSEVERAIRDLPNGKAPGVDGIPHELWKLLTEHACADEKDKKPVFDIAYCLTRVYNDIEKYGVSKDTAFCKGWMCPLYKKGERTEISNYRPITVLNTDYKIMTRVLTTRLSVAAPRLIHQDQAGFMKGRRIEDQTELVRLMLNKCEADEENGVIVCLDQEKAYDKVRHDFIWKTLDRFNFPKHFTNTVKSLYENGETVIILNGVISSPYKITRGVRQGDPLSCLIFNLAIESLASMVRNSNLKGFKINGDIERLVVTLFADDTTIYLSEDDDYAELQSILTRWCRFSGARFNINKTVILPMGKAEYRKKVVTTRKISDTHQEIPAEIKIASDGTPVRILGVFVGNNINQVGVWNPVVEKIEHRLANWDKSHPTQDGRRLIVGMEVGGLTQYLTRVQNMPPDIEKAIARKITKFMWAGQSPTVNADTLCKPISQGGKKVLDITARNEAIELMKLKTYLDLSPTRPRWAYIADELIVRNSPSSENRIDNLLKKNIFLQSWTTKLGNKSTLPTSLQRMLKVARKHNVSLDAPKLHNTLKRSLPIWYHKGLDETKSPKNNSPWARCQRQNHLIMTVGEMVDYATVALPRRHNYRRNCACQPCKSARSQGCIHPHKCRTAALELLNCLHRKWDPRNREEWEDTSDAGENGLGEENPGIVQFKPQIPCYQNVDDELRVFVDRKDLNNGIPLGTPDGSQDGPTEPRTAVIYGIANDRQVEETKGLGGIWYAPADSHNMSYSSSTDPQSLLVIEAEGLITLLLETPSETKLHIKLTSEKLVSTLTRHLPKMEERGWINVTNKETLKTLTTLLRRRRGETLLELIARESHEAQAAKELAMGEEGGVRNDIRPPDNVLGLRASGLRLKVATQSLVYRGIMEAKLGKLEIRRAAMRNLDITRHA</sequence>
<evidence type="ECO:0000259" key="2">
    <source>
        <dbReference type="PROSITE" id="PS50878"/>
    </source>
</evidence>
<reference evidence="3 4" key="1">
    <citation type="journal article" date="2018" name="Evol. Lett.">
        <title>Horizontal gene cluster transfer increased hallucinogenic mushroom diversity.</title>
        <authorList>
            <person name="Reynolds H.T."/>
            <person name="Vijayakumar V."/>
            <person name="Gluck-Thaler E."/>
            <person name="Korotkin H.B."/>
            <person name="Matheny P.B."/>
            <person name="Slot J.C."/>
        </authorList>
    </citation>
    <scope>NUCLEOTIDE SEQUENCE [LARGE SCALE GENOMIC DNA]</scope>
    <source>
        <strain evidence="3 4">SRW20</strain>
    </source>
</reference>
<dbReference type="InterPro" id="IPR043502">
    <property type="entry name" value="DNA/RNA_pol_sf"/>
</dbReference>
<comment type="caution">
    <text evidence="3">The sequence shown here is derived from an EMBL/GenBank/DDBJ whole genome shotgun (WGS) entry which is preliminary data.</text>
</comment>
<proteinExistence type="predicted"/>
<feature type="domain" description="Reverse transcriptase" evidence="2">
    <location>
        <begin position="509"/>
        <end position="794"/>
    </location>
</feature>
<dbReference type="InParanoid" id="A0A409WRN3"/>